<evidence type="ECO:0000256" key="2">
    <source>
        <dbReference type="ARBA" id="ARBA00022801"/>
    </source>
</evidence>
<keyword evidence="1 4" id="KW-0547">Nucleotide-binding</keyword>
<dbReference type="GO" id="GO:0003724">
    <property type="term" value="F:RNA helicase activity"/>
    <property type="evidence" value="ECO:0007669"/>
    <property type="project" value="UniProtKB-EC"/>
</dbReference>
<proteinExistence type="inferred from homology"/>
<organism evidence="6 7">
    <name type="scientific">Parastrongyloides trichosuri</name>
    <name type="common">Possum-specific nematode worm</name>
    <dbReference type="NCBI Taxonomy" id="131310"/>
    <lineage>
        <taxon>Eukaryota</taxon>
        <taxon>Metazoa</taxon>
        <taxon>Ecdysozoa</taxon>
        <taxon>Nematoda</taxon>
        <taxon>Chromadorea</taxon>
        <taxon>Rhabditida</taxon>
        <taxon>Tylenchina</taxon>
        <taxon>Panagrolaimomorpha</taxon>
        <taxon>Strongyloidoidea</taxon>
        <taxon>Strongyloididae</taxon>
        <taxon>Parastrongyloides</taxon>
    </lineage>
</organism>
<dbReference type="GO" id="GO:0005524">
    <property type="term" value="F:ATP binding"/>
    <property type="evidence" value="ECO:0007669"/>
    <property type="project" value="UniProtKB-UniRule"/>
</dbReference>
<dbReference type="GO" id="GO:0016787">
    <property type="term" value="F:hydrolase activity"/>
    <property type="evidence" value="ECO:0007669"/>
    <property type="project" value="UniProtKB-KW"/>
</dbReference>
<evidence type="ECO:0000313" key="7">
    <source>
        <dbReference type="WBParaSite" id="PTRK_0000544000.1"/>
    </source>
</evidence>
<evidence type="ECO:0000256" key="4">
    <source>
        <dbReference type="RuleBase" id="RU365068"/>
    </source>
</evidence>
<comment type="similarity">
    <text evidence="4">Belongs to the DEAD box helicase family.</text>
</comment>
<keyword evidence="4" id="KW-0347">Helicase</keyword>
<dbReference type="EC" id="3.6.4.13" evidence="4"/>
<evidence type="ECO:0000256" key="3">
    <source>
        <dbReference type="ARBA" id="ARBA00022840"/>
    </source>
</evidence>
<comment type="function">
    <text evidence="4">RNA helicase.</text>
</comment>
<comment type="domain">
    <text evidence="4">The Q motif is unique to and characteristic of the DEAD box family of RNA helicases and controls ATP binding and hydrolysis.</text>
</comment>
<dbReference type="Proteomes" id="UP000038045">
    <property type="component" value="Unplaced"/>
</dbReference>
<dbReference type="GO" id="GO:0003723">
    <property type="term" value="F:RNA binding"/>
    <property type="evidence" value="ECO:0007669"/>
    <property type="project" value="UniProtKB-UniRule"/>
</dbReference>
<dbReference type="Pfam" id="PF00270">
    <property type="entry name" value="DEAD"/>
    <property type="match status" value="1"/>
</dbReference>
<dbReference type="InterPro" id="IPR027417">
    <property type="entry name" value="P-loop_NTPase"/>
</dbReference>
<dbReference type="Gene3D" id="3.40.50.300">
    <property type="entry name" value="P-loop containing nucleotide triphosphate hydrolases"/>
    <property type="match status" value="1"/>
</dbReference>
<keyword evidence="4" id="KW-0694">RNA-binding</keyword>
<dbReference type="STRING" id="131310.A0A0N4ZD15"/>
<sequence>MNYKRVTFEQLGIEKELLDNLNEINMKYCIGPQVNIIKKLCGELNDVIIQSPGRTGKTTGYLIPIINEALKRRTNKSEKKCVGIILVWTSLMVKNIKIVADALCSNLPISIVYGDGNKLAVNSINDNYFIIISKAKLFQNNSFLVKQFFNSIRYLVVDQAAAFLVDDKKDILKDILEMVKSSENKNYSIVCSEMDFKGDIKSIKDQFLNSKFPYEIKSKMALSYSKDSDDESYSSDYEVESNSINKEEFYERKLFSKNHIDSNLEVVISNRFEIEKNIIKIIEALFDGRKDINIIIYMPTKLCLRSLEFYFKPLKISYFVADDFQQNCLKKDFHNICLICDNEEKKVPINFFNKICIHYFVPDTLIYKRRIENQKYHGNYIKSILVDEKEFLIKFLEELKL</sequence>
<keyword evidence="3 4" id="KW-0067">ATP-binding</keyword>
<comment type="catalytic activity">
    <reaction evidence="4">
        <text>ATP + H2O = ADP + phosphate + H(+)</text>
        <dbReference type="Rhea" id="RHEA:13065"/>
        <dbReference type="ChEBI" id="CHEBI:15377"/>
        <dbReference type="ChEBI" id="CHEBI:15378"/>
        <dbReference type="ChEBI" id="CHEBI:30616"/>
        <dbReference type="ChEBI" id="CHEBI:43474"/>
        <dbReference type="ChEBI" id="CHEBI:456216"/>
        <dbReference type="EC" id="3.6.4.13"/>
    </reaction>
</comment>
<keyword evidence="6" id="KW-1185">Reference proteome</keyword>
<dbReference type="SUPFAM" id="SSF52540">
    <property type="entry name" value="P-loop containing nucleoside triphosphate hydrolases"/>
    <property type="match status" value="1"/>
</dbReference>
<protein>
    <recommendedName>
        <fullName evidence="4">ATP-dependent RNA helicase</fullName>
        <ecNumber evidence="4">3.6.4.13</ecNumber>
    </recommendedName>
</protein>
<name>A0A0N4ZD15_PARTI</name>
<reference evidence="7" key="1">
    <citation type="submission" date="2017-02" db="UniProtKB">
        <authorList>
            <consortium name="WormBaseParasite"/>
        </authorList>
    </citation>
    <scope>IDENTIFICATION</scope>
</reference>
<evidence type="ECO:0000313" key="6">
    <source>
        <dbReference type="Proteomes" id="UP000038045"/>
    </source>
</evidence>
<feature type="domain" description="DEAD/DEAH-box helicase" evidence="5">
    <location>
        <begin position="33"/>
        <end position="189"/>
    </location>
</feature>
<dbReference type="WBParaSite" id="PTRK_0000544000.1">
    <property type="protein sequence ID" value="PTRK_0000544000.1"/>
    <property type="gene ID" value="PTRK_0000544000"/>
</dbReference>
<accession>A0A0N4ZD15</accession>
<evidence type="ECO:0000256" key="1">
    <source>
        <dbReference type="ARBA" id="ARBA00022741"/>
    </source>
</evidence>
<dbReference type="AlphaFoldDB" id="A0A0N4ZD15"/>
<dbReference type="PANTHER" id="PTHR24031">
    <property type="entry name" value="RNA HELICASE"/>
    <property type="match status" value="1"/>
</dbReference>
<keyword evidence="2 4" id="KW-0378">Hydrolase</keyword>
<evidence type="ECO:0000259" key="5">
    <source>
        <dbReference type="Pfam" id="PF00270"/>
    </source>
</evidence>
<dbReference type="InterPro" id="IPR011545">
    <property type="entry name" value="DEAD/DEAH_box_helicase_dom"/>
</dbReference>